<dbReference type="EMBL" id="SJPF01000002">
    <property type="protein sequence ID" value="TWT34899.1"/>
    <property type="molecule type" value="Genomic_DNA"/>
</dbReference>
<proteinExistence type="predicted"/>
<evidence type="ECO:0000313" key="1">
    <source>
        <dbReference type="EMBL" id="TWT34899.1"/>
    </source>
</evidence>
<dbReference type="AlphaFoldDB" id="A0A5C5VAL7"/>
<organism evidence="1 2">
    <name type="scientific">Blastopirellula retiformator</name>
    <dbReference type="NCBI Taxonomy" id="2527970"/>
    <lineage>
        <taxon>Bacteria</taxon>
        <taxon>Pseudomonadati</taxon>
        <taxon>Planctomycetota</taxon>
        <taxon>Planctomycetia</taxon>
        <taxon>Pirellulales</taxon>
        <taxon>Pirellulaceae</taxon>
        <taxon>Blastopirellula</taxon>
    </lineage>
</organism>
<reference evidence="1 2" key="1">
    <citation type="submission" date="2019-02" db="EMBL/GenBank/DDBJ databases">
        <title>Deep-cultivation of Planctomycetes and their phenomic and genomic characterization uncovers novel biology.</title>
        <authorList>
            <person name="Wiegand S."/>
            <person name="Jogler M."/>
            <person name="Boedeker C."/>
            <person name="Pinto D."/>
            <person name="Vollmers J."/>
            <person name="Rivas-Marin E."/>
            <person name="Kohn T."/>
            <person name="Peeters S.H."/>
            <person name="Heuer A."/>
            <person name="Rast P."/>
            <person name="Oberbeckmann S."/>
            <person name="Bunk B."/>
            <person name="Jeske O."/>
            <person name="Meyerdierks A."/>
            <person name="Storesund J.E."/>
            <person name="Kallscheuer N."/>
            <person name="Luecker S."/>
            <person name="Lage O.M."/>
            <person name="Pohl T."/>
            <person name="Merkel B.J."/>
            <person name="Hornburger P."/>
            <person name="Mueller R.-W."/>
            <person name="Bruemmer F."/>
            <person name="Labrenz M."/>
            <person name="Spormann A.M."/>
            <person name="Op Den Camp H."/>
            <person name="Overmann J."/>
            <person name="Amann R."/>
            <person name="Jetten M.S.M."/>
            <person name="Mascher T."/>
            <person name="Medema M.H."/>
            <person name="Devos D.P."/>
            <person name="Kaster A.-K."/>
            <person name="Ovreas L."/>
            <person name="Rohde M."/>
            <person name="Galperin M.Y."/>
            <person name="Jogler C."/>
        </authorList>
    </citation>
    <scope>NUCLEOTIDE SEQUENCE [LARGE SCALE GENOMIC DNA]</scope>
    <source>
        <strain evidence="1 2">Enr8</strain>
    </source>
</reference>
<gene>
    <name evidence="1" type="ORF">Enr8_23140</name>
</gene>
<accession>A0A5C5VAL7</accession>
<dbReference type="Proteomes" id="UP000318878">
    <property type="component" value="Unassembled WGS sequence"/>
</dbReference>
<comment type="caution">
    <text evidence="1">The sequence shown here is derived from an EMBL/GenBank/DDBJ whole genome shotgun (WGS) entry which is preliminary data.</text>
</comment>
<evidence type="ECO:0000313" key="2">
    <source>
        <dbReference type="Proteomes" id="UP000318878"/>
    </source>
</evidence>
<name>A0A5C5VAL7_9BACT</name>
<keyword evidence="2" id="KW-1185">Reference proteome</keyword>
<protein>
    <submittedName>
        <fullName evidence="1">Uncharacterized protein</fullName>
    </submittedName>
</protein>
<sequence length="62" mass="6835">MTGDLVVDHTQVRVPTSDLFVALALDFAAPSLALDMFHRWVQEPPPDIGGFPIFLKTASLRL</sequence>